<name>X1LZN3_9ZZZZ</name>
<protein>
    <submittedName>
        <fullName evidence="1">Uncharacterized protein</fullName>
    </submittedName>
</protein>
<sequence>VFKIEGVEKGLYIYGVRTAQGDFNSDGTIGVRIRENETAKLSISLNPYDEKVRSAIKEVYEEQKIKGKSLVGRVVNYSPDTGIAEVSIMKGLLRLEDRIQTKGENTDFYQDGNLFEFEGSSVDNLFAGQTASLAVKSGVEIDDLIYTVAKSGIIPLFSSPSGNASVITGSSQIVGSVTALKGGGPPVYPSGFLVEGKPEGWLDRFLDKFCPKRLDHPWCAGWNN</sequence>
<gene>
    <name evidence="1" type="ORF">S06H3_29908</name>
</gene>
<feature type="non-terminal residue" evidence="1">
    <location>
        <position position="1"/>
    </location>
</feature>
<comment type="caution">
    <text evidence="1">The sequence shown here is derived from an EMBL/GenBank/DDBJ whole genome shotgun (WGS) entry which is preliminary data.</text>
</comment>
<reference evidence="1" key="1">
    <citation type="journal article" date="2014" name="Front. Microbiol.">
        <title>High frequency of phylogenetically diverse reductive dehalogenase-homologous genes in deep subseafloor sedimentary metagenomes.</title>
        <authorList>
            <person name="Kawai M."/>
            <person name="Futagami T."/>
            <person name="Toyoda A."/>
            <person name="Takaki Y."/>
            <person name="Nishi S."/>
            <person name="Hori S."/>
            <person name="Arai W."/>
            <person name="Tsubouchi T."/>
            <person name="Morono Y."/>
            <person name="Uchiyama I."/>
            <person name="Ito T."/>
            <person name="Fujiyama A."/>
            <person name="Inagaki F."/>
            <person name="Takami H."/>
        </authorList>
    </citation>
    <scope>NUCLEOTIDE SEQUENCE</scope>
    <source>
        <strain evidence="1">Expedition CK06-06</strain>
    </source>
</reference>
<dbReference type="EMBL" id="BARV01017573">
    <property type="protein sequence ID" value="GAI24842.1"/>
    <property type="molecule type" value="Genomic_DNA"/>
</dbReference>
<evidence type="ECO:0000313" key="1">
    <source>
        <dbReference type="EMBL" id="GAI24842.1"/>
    </source>
</evidence>
<organism evidence="1">
    <name type="scientific">marine sediment metagenome</name>
    <dbReference type="NCBI Taxonomy" id="412755"/>
    <lineage>
        <taxon>unclassified sequences</taxon>
        <taxon>metagenomes</taxon>
        <taxon>ecological metagenomes</taxon>
    </lineage>
</organism>
<accession>X1LZN3</accession>
<dbReference type="AlphaFoldDB" id="X1LZN3"/>
<proteinExistence type="predicted"/>